<keyword evidence="10" id="KW-0862">Zinc</keyword>
<evidence type="ECO:0000256" key="6">
    <source>
        <dbReference type="ARBA" id="ARBA00022694"/>
    </source>
</evidence>
<evidence type="ECO:0000256" key="3">
    <source>
        <dbReference type="ARBA" id="ARBA00004173"/>
    </source>
</evidence>
<dbReference type="Gene3D" id="3.40.50.11980">
    <property type="match status" value="1"/>
</dbReference>
<name>A0ABM3LSR1_BICAN</name>
<dbReference type="EC" id="3.1.26.5" evidence="5"/>
<dbReference type="CDD" id="cd18718">
    <property type="entry name" value="PIN_PRORP"/>
    <property type="match status" value="1"/>
</dbReference>
<evidence type="ECO:0000259" key="16">
    <source>
        <dbReference type="Pfam" id="PF16953"/>
    </source>
</evidence>
<comment type="similarity">
    <text evidence="4">Belongs to the PPR family. P subfamily.</text>
</comment>
<evidence type="ECO:0000256" key="13">
    <source>
        <dbReference type="ARBA" id="ARBA00023128"/>
    </source>
</evidence>
<dbReference type="PANTHER" id="PTHR13547:SF1">
    <property type="entry name" value="MITOCHONDRIAL RIBONUCLEASE P CATALYTIC SUBUNIT"/>
    <property type="match status" value="1"/>
</dbReference>
<dbReference type="RefSeq" id="XP_052742089.1">
    <property type="nucleotide sequence ID" value="XM_052886129.1"/>
</dbReference>
<evidence type="ECO:0000313" key="18">
    <source>
        <dbReference type="RefSeq" id="XP_052742089.1"/>
    </source>
</evidence>
<keyword evidence="11" id="KW-0460">Magnesium</keyword>
<gene>
    <name evidence="18" type="primary">LOC112054206</name>
</gene>
<dbReference type="Proteomes" id="UP001652582">
    <property type="component" value="Chromosome 16"/>
</dbReference>
<accession>A0ABM3LSR1</accession>
<dbReference type="PANTHER" id="PTHR13547">
    <property type="match status" value="1"/>
</dbReference>
<proteinExistence type="inferred from homology"/>
<evidence type="ECO:0000256" key="14">
    <source>
        <dbReference type="ARBA" id="ARBA00044536"/>
    </source>
</evidence>
<dbReference type="InterPro" id="IPR033495">
    <property type="entry name" value="MRPP3_PIN_dom"/>
</dbReference>
<evidence type="ECO:0000313" key="17">
    <source>
        <dbReference type="Proteomes" id="UP001652582"/>
    </source>
</evidence>
<evidence type="ECO:0000256" key="9">
    <source>
        <dbReference type="ARBA" id="ARBA00022801"/>
    </source>
</evidence>
<organism evidence="17 18">
    <name type="scientific">Bicyclus anynana</name>
    <name type="common">Squinting bush brown butterfly</name>
    <dbReference type="NCBI Taxonomy" id="110368"/>
    <lineage>
        <taxon>Eukaryota</taxon>
        <taxon>Metazoa</taxon>
        <taxon>Ecdysozoa</taxon>
        <taxon>Arthropoda</taxon>
        <taxon>Hexapoda</taxon>
        <taxon>Insecta</taxon>
        <taxon>Pterygota</taxon>
        <taxon>Neoptera</taxon>
        <taxon>Endopterygota</taxon>
        <taxon>Lepidoptera</taxon>
        <taxon>Glossata</taxon>
        <taxon>Ditrysia</taxon>
        <taxon>Papilionoidea</taxon>
        <taxon>Nymphalidae</taxon>
        <taxon>Satyrinae</taxon>
        <taxon>Satyrini</taxon>
        <taxon>Mycalesina</taxon>
        <taxon>Bicyclus</taxon>
    </lineage>
</organism>
<dbReference type="GeneID" id="112054206"/>
<dbReference type="Gene3D" id="1.25.40.10">
    <property type="entry name" value="Tetratricopeptide repeat domain"/>
    <property type="match status" value="1"/>
</dbReference>
<keyword evidence="12" id="KW-0809">Transit peptide</keyword>
<evidence type="ECO:0000256" key="4">
    <source>
        <dbReference type="ARBA" id="ARBA00007626"/>
    </source>
</evidence>
<comment type="subcellular location">
    <subcellularLocation>
        <location evidence="3">Mitochondrion</location>
    </subcellularLocation>
</comment>
<keyword evidence="7" id="KW-0540">Nuclease</keyword>
<evidence type="ECO:0000256" key="7">
    <source>
        <dbReference type="ARBA" id="ARBA00022722"/>
    </source>
</evidence>
<comment type="catalytic activity">
    <reaction evidence="1">
        <text>Endonucleolytic cleavage of RNA, removing 5'-extranucleotides from tRNA precursor.</text>
        <dbReference type="EC" id="3.1.26.5"/>
    </reaction>
</comment>
<evidence type="ECO:0000256" key="11">
    <source>
        <dbReference type="ARBA" id="ARBA00022842"/>
    </source>
</evidence>
<evidence type="ECO:0000256" key="15">
    <source>
        <dbReference type="ARBA" id="ARBA00044559"/>
    </source>
</evidence>
<keyword evidence="17" id="KW-1185">Reference proteome</keyword>
<dbReference type="InterPro" id="IPR031595">
    <property type="entry name" value="PRORP_C"/>
</dbReference>
<keyword evidence="9" id="KW-0378">Hydrolase</keyword>
<reference evidence="18" key="1">
    <citation type="submission" date="2025-08" db="UniProtKB">
        <authorList>
            <consortium name="RefSeq"/>
        </authorList>
    </citation>
    <scope>IDENTIFICATION</scope>
</reference>
<feature type="domain" description="PRORP" evidence="16">
    <location>
        <begin position="305"/>
        <end position="543"/>
    </location>
</feature>
<comment type="cofactor">
    <cofactor evidence="2">
        <name>Mg(2+)</name>
        <dbReference type="ChEBI" id="CHEBI:18420"/>
    </cofactor>
</comment>
<keyword evidence="13" id="KW-0496">Mitochondrion</keyword>
<sequence>MKEFFKELFLRDYMSRVVLIKWCISELVERVAFFPPPLTVANLNIITRLITTPNTNSSEQVEFIKSATESSKSEPNWSNFKNNVLCKQGNLNEKNIDAVMLKTMVANKKFNAALSFANHLQLSNKELSIGAINSLLYLYYEYAKEYDLSEQDKAFILKTYTHLYEKYQVLDNATCERLLHALCAINEWRKCKKVLDDIQLTGTPTHSAYSTLIGTLFKNNKKAEAMKMIDISENNRRSLRDCAYDEWMKYIFRKYKDKKTVLKYLNELCTHISKNSTVVPRATANKLKESFESLNWNVQFTEIRKQSGQCKNCDLTLDCLRLSAEEFATLQQNVKDKLIVGSDLFLKTSPEELKKFMDLVENTGPYDIVLDALNVAYTAGKGGADERIRILTTVVNHFLQQKKKILLLGRKHMLNWKRGALVQLMKKTQYFFTENISQDDPYFITAAILSGPQTDIVSRDLLRGHRFLLRTDALRQLFQRWQWEHQWMVFPSTNRFRPIIQEPLKFTPIAQQHTNGWHLPYEAENTSLEYVNDGVPDVSSWLCITQKINNN</sequence>
<dbReference type="Pfam" id="PF16953">
    <property type="entry name" value="PRORP"/>
    <property type="match status" value="1"/>
</dbReference>
<evidence type="ECO:0000256" key="12">
    <source>
        <dbReference type="ARBA" id="ARBA00022946"/>
    </source>
</evidence>
<evidence type="ECO:0000256" key="2">
    <source>
        <dbReference type="ARBA" id="ARBA00001946"/>
    </source>
</evidence>
<evidence type="ECO:0000256" key="10">
    <source>
        <dbReference type="ARBA" id="ARBA00022833"/>
    </source>
</evidence>
<evidence type="ECO:0000256" key="5">
    <source>
        <dbReference type="ARBA" id="ARBA00012179"/>
    </source>
</evidence>
<protein>
    <recommendedName>
        <fullName evidence="14">Mitochondrial ribonuclease P catalytic subunit</fullName>
        <ecNumber evidence="5">3.1.26.5</ecNumber>
    </recommendedName>
    <alternativeName>
        <fullName evidence="15">Mitochondrial ribonuclease P protein 3</fullName>
    </alternativeName>
</protein>
<keyword evidence="8" id="KW-0479">Metal-binding</keyword>
<evidence type="ECO:0000256" key="1">
    <source>
        <dbReference type="ARBA" id="ARBA00000928"/>
    </source>
</evidence>
<dbReference type="InterPro" id="IPR011990">
    <property type="entry name" value="TPR-like_helical_dom_sf"/>
</dbReference>
<keyword evidence="6" id="KW-0819">tRNA processing</keyword>
<evidence type="ECO:0000256" key="8">
    <source>
        <dbReference type="ARBA" id="ARBA00022723"/>
    </source>
</evidence>